<accession>A0A2T7PUJ4</accession>
<comment type="caution">
    <text evidence="3">The sequence shown here is derived from an EMBL/GenBank/DDBJ whole genome shotgun (WGS) entry which is preliminary data.</text>
</comment>
<dbReference type="Proteomes" id="UP000245119">
    <property type="component" value="Linkage Group LG2"/>
</dbReference>
<protein>
    <recommendedName>
        <fullName evidence="2">CARD domain-containing protein</fullName>
    </recommendedName>
</protein>
<dbReference type="Pfam" id="PF00619">
    <property type="entry name" value="CARD"/>
    <property type="match status" value="1"/>
</dbReference>
<organism evidence="3 4">
    <name type="scientific">Pomacea canaliculata</name>
    <name type="common">Golden apple snail</name>
    <dbReference type="NCBI Taxonomy" id="400727"/>
    <lineage>
        <taxon>Eukaryota</taxon>
        <taxon>Metazoa</taxon>
        <taxon>Spiralia</taxon>
        <taxon>Lophotrochozoa</taxon>
        <taxon>Mollusca</taxon>
        <taxon>Gastropoda</taxon>
        <taxon>Caenogastropoda</taxon>
        <taxon>Architaenioglossa</taxon>
        <taxon>Ampullarioidea</taxon>
        <taxon>Ampullariidae</taxon>
        <taxon>Pomacea</taxon>
    </lineage>
</organism>
<dbReference type="SUPFAM" id="SSF47986">
    <property type="entry name" value="DEATH domain"/>
    <property type="match status" value="1"/>
</dbReference>
<dbReference type="AlphaFoldDB" id="A0A2T7PUJ4"/>
<reference evidence="3 4" key="1">
    <citation type="submission" date="2018-04" db="EMBL/GenBank/DDBJ databases">
        <title>The genome of golden apple snail Pomacea canaliculata provides insight into stress tolerance and invasive adaptation.</title>
        <authorList>
            <person name="Liu C."/>
            <person name="Liu B."/>
            <person name="Ren Y."/>
            <person name="Zhang Y."/>
            <person name="Wang H."/>
            <person name="Li S."/>
            <person name="Jiang F."/>
            <person name="Yin L."/>
            <person name="Zhang G."/>
            <person name="Qian W."/>
            <person name="Fan W."/>
        </authorList>
    </citation>
    <scope>NUCLEOTIDE SEQUENCE [LARGE SCALE GENOMIC DNA]</scope>
    <source>
        <strain evidence="3">SZHN2017</strain>
        <tissue evidence="3">Muscle</tissue>
    </source>
</reference>
<dbReference type="InterPro" id="IPR001315">
    <property type="entry name" value="CARD"/>
</dbReference>
<feature type="region of interest" description="Disordered" evidence="1">
    <location>
        <begin position="243"/>
        <end position="305"/>
    </location>
</feature>
<evidence type="ECO:0000259" key="2">
    <source>
        <dbReference type="PROSITE" id="PS50209"/>
    </source>
</evidence>
<dbReference type="CDD" id="cd01671">
    <property type="entry name" value="CARD"/>
    <property type="match status" value="1"/>
</dbReference>
<proteinExistence type="predicted"/>
<feature type="domain" description="CARD" evidence="2">
    <location>
        <begin position="36"/>
        <end position="113"/>
    </location>
</feature>
<name>A0A2T7PUJ4_POMCA</name>
<dbReference type="OrthoDB" id="6274940at2759"/>
<dbReference type="EMBL" id="PZQS01000002">
    <property type="protein sequence ID" value="PVD37096.1"/>
    <property type="molecule type" value="Genomic_DNA"/>
</dbReference>
<feature type="compositionally biased region" description="Basic and acidic residues" evidence="1">
    <location>
        <begin position="268"/>
        <end position="284"/>
    </location>
</feature>
<sequence>MALCVPGDLNKNYFQTLTVVKDKAAAAMLTEPLSGRRNLVEGLDAKAILDYLTQHGVLDADTVQSLRSTDSMTQRNASLLQRVEEEGHNAVALFINALRQSGQLHLASSLDNTQRIKPMSGSGYWEKQRHKGQVTIQIKVNKFRIVVPERDTHGDVIDASMLASPQRHGLDLDQHHHQSYENMELLESPDLAIQRSVRIYDYPYSVDDEEERPVGKKSFFCFCFPRAAKKKKSKEKKYLEQQELKLKRSFQPNPRDNEDVSRDSSGMKVDKNKRVRSPEKDIHARISSSQGETGEVTLGGDYRRN</sequence>
<evidence type="ECO:0000313" key="3">
    <source>
        <dbReference type="EMBL" id="PVD37096.1"/>
    </source>
</evidence>
<evidence type="ECO:0000256" key="1">
    <source>
        <dbReference type="SAM" id="MobiDB-lite"/>
    </source>
</evidence>
<evidence type="ECO:0000313" key="4">
    <source>
        <dbReference type="Proteomes" id="UP000245119"/>
    </source>
</evidence>
<gene>
    <name evidence="3" type="ORF">C0Q70_04089</name>
</gene>
<dbReference type="GO" id="GO:0042981">
    <property type="term" value="P:regulation of apoptotic process"/>
    <property type="evidence" value="ECO:0007669"/>
    <property type="project" value="InterPro"/>
</dbReference>
<dbReference type="Gene3D" id="1.10.533.10">
    <property type="entry name" value="Death Domain, Fas"/>
    <property type="match status" value="1"/>
</dbReference>
<dbReference type="PROSITE" id="PS50209">
    <property type="entry name" value="CARD"/>
    <property type="match status" value="1"/>
</dbReference>
<keyword evidence="4" id="KW-1185">Reference proteome</keyword>
<dbReference type="InterPro" id="IPR011029">
    <property type="entry name" value="DEATH-like_dom_sf"/>
</dbReference>